<dbReference type="InterPro" id="IPR006680">
    <property type="entry name" value="Amidohydro-rel"/>
</dbReference>
<dbReference type="GO" id="GO:0016787">
    <property type="term" value="F:hydrolase activity"/>
    <property type="evidence" value="ECO:0007669"/>
    <property type="project" value="InterPro"/>
</dbReference>
<evidence type="ECO:0000256" key="1">
    <source>
        <dbReference type="ARBA" id="ARBA00038310"/>
    </source>
</evidence>
<protein>
    <submittedName>
        <fullName evidence="3">L-fuconolactonase</fullName>
    </submittedName>
</protein>
<dbReference type="Gene3D" id="3.20.20.140">
    <property type="entry name" value="Metal-dependent hydrolases"/>
    <property type="match status" value="1"/>
</dbReference>
<sequence>MRLLDSHVHFWDPRHLTYPWLAEVPPLNRAFTPEDLAAQRPEPVDVVFVEAGRAAHQAGAEIDHVRRAARHRPWIRGVVAHADLEDPARARPVIRAYAGDPFVVGVRRNVQDEAAGFTAAGGFRAGVRLLGDAGLPFDACVRAHQLPELAELAAACPRTTIVLDHLGKPSPPGDSSWGQALRRLARHDNVVCKLSGLATEAAPGTARSLVAATLREALQIFGPGRCLYGSDWPVMTLATDYGSWLELVRAVLAAHAPEAADAVLYGNAARIYQVAPATPLTPNGT</sequence>
<dbReference type="PANTHER" id="PTHR43569:SF1">
    <property type="entry name" value="BLL3371 PROTEIN"/>
    <property type="match status" value="1"/>
</dbReference>
<dbReference type="SUPFAM" id="SSF51556">
    <property type="entry name" value="Metallo-dependent hydrolases"/>
    <property type="match status" value="1"/>
</dbReference>
<evidence type="ECO:0000259" key="2">
    <source>
        <dbReference type="Pfam" id="PF04909"/>
    </source>
</evidence>
<evidence type="ECO:0000313" key="3">
    <source>
        <dbReference type="EMBL" id="TQL90491.1"/>
    </source>
</evidence>
<name>A0A543C082_9ACTN</name>
<dbReference type="RefSeq" id="WP_185792671.1">
    <property type="nucleotide sequence ID" value="NZ_VFOZ01000002.1"/>
</dbReference>
<proteinExistence type="inferred from homology"/>
<gene>
    <name evidence="3" type="ORF">FB559_7796</name>
</gene>
<dbReference type="AlphaFoldDB" id="A0A543C082"/>
<dbReference type="Proteomes" id="UP000316096">
    <property type="component" value="Unassembled WGS sequence"/>
</dbReference>
<evidence type="ECO:0000313" key="4">
    <source>
        <dbReference type="Proteomes" id="UP000316096"/>
    </source>
</evidence>
<dbReference type="InterPro" id="IPR052350">
    <property type="entry name" value="Metallo-dep_Lactonases"/>
</dbReference>
<feature type="domain" description="Amidohydrolase-related" evidence="2">
    <location>
        <begin position="5"/>
        <end position="273"/>
    </location>
</feature>
<reference evidence="3 4" key="1">
    <citation type="submission" date="2019-06" db="EMBL/GenBank/DDBJ databases">
        <title>Sequencing the genomes of 1000 actinobacteria strains.</title>
        <authorList>
            <person name="Klenk H.-P."/>
        </authorList>
    </citation>
    <scope>NUCLEOTIDE SEQUENCE [LARGE SCALE GENOMIC DNA]</scope>
    <source>
        <strain evidence="3 4">DSM 102200</strain>
    </source>
</reference>
<dbReference type="EMBL" id="VFOZ01000002">
    <property type="protein sequence ID" value="TQL90491.1"/>
    <property type="molecule type" value="Genomic_DNA"/>
</dbReference>
<accession>A0A543C082</accession>
<comment type="similarity">
    <text evidence="1">Belongs to the metallo-dependent hydrolases superfamily.</text>
</comment>
<dbReference type="PANTHER" id="PTHR43569">
    <property type="entry name" value="AMIDOHYDROLASE"/>
    <property type="match status" value="1"/>
</dbReference>
<keyword evidence="4" id="KW-1185">Reference proteome</keyword>
<comment type="caution">
    <text evidence="3">The sequence shown here is derived from an EMBL/GenBank/DDBJ whole genome shotgun (WGS) entry which is preliminary data.</text>
</comment>
<dbReference type="Pfam" id="PF04909">
    <property type="entry name" value="Amidohydro_2"/>
    <property type="match status" value="1"/>
</dbReference>
<organism evidence="3 4">
    <name type="scientific">Actinoallomurus bryophytorum</name>
    <dbReference type="NCBI Taxonomy" id="1490222"/>
    <lineage>
        <taxon>Bacteria</taxon>
        <taxon>Bacillati</taxon>
        <taxon>Actinomycetota</taxon>
        <taxon>Actinomycetes</taxon>
        <taxon>Streptosporangiales</taxon>
        <taxon>Thermomonosporaceae</taxon>
        <taxon>Actinoallomurus</taxon>
    </lineage>
</organism>
<dbReference type="InterPro" id="IPR032466">
    <property type="entry name" value="Metal_Hydrolase"/>
</dbReference>